<sequence>MQKFVSRFVITDSTSHPLDEPAVSSEEGEDVMQLDEALGSRTLAKKKKISPDEDYNLATAWLEISQDPVVGDEQKKHVFWRMVHIKFIAWMQQVALAMRSPCNESQQLADALAKFTSDL</sequence>
<gene>
    <name evidence="1" type="ORF">Plil01_001823000</name>
</gene>
<comment type="caution">
    <text evidence="1">The sequence shown here is derived from an EMBL/GenBank/DDBJ whole genome shotgun (WGS) entry which is preliminary data.</text>
</comment>
<keyword evidence="2" id="KW-1185">Reference proteome</keyword>
<dbReference type="OrthoDB" id="89742at2759"/>
<name>A0A9W6YJB2_9STRA</name>
<accession>A0A9W6YJB2</accession>
<evidence type="ECO:0000313" key="2">
    <source>
        <dbReference type="Proteomes" id="UP001165083"/>
    </source>
</evidence>
<proteinExistence type="predicted"/>
<dbReference type="AlphaFoldDB" id="A0A9W6YJB2"/>
<protein>
    <submittedName>
        <fullName evidence="1">Unnamed protein product</fullName>
    </submittedName>
</protein>
<dbReference type="EMBL" id="BSXW01012484">
    <property type="protein sequence ID" value="GMF65592.1"/>
    <property type="molecule type" value="Genomic_DNA"/>
</dbReference>
<reference evidence="1" key="1">
    <citation type="submission" date="2023-04" db="EMBL/GenBank/DDBJ databases">
        <title>Phytophthora lilii NBRC 32176.</title>
        <authorList>
            <person name="Ichikawa N."/>
            <person name="Sato H."/>
            <person name="Tonouchi N."/>
        </authorList>
    </citation>
    <scope>NUCLEOTIDE SEQUENCE</scope>
    <source>
        <strain evidence="1">NBRC 32176</strain>
    </source>
</reference>
<organism evidence="1 2">
    <name type="scientific">Phytophthora lilii</name>
    <dbReference type="NCBI Taxonomy" id="2077276"/>
    <lineage>
        <taxon>Eukaryota</taxon>
        <taxon>Sar</taxon>
        <taxon>Stramenopiles</taxon>
        <taxon>Oomycota</taxon>
        <taxon>Peronosporomycetes</taxon>
        <taxon>Peronosporales</taxon>
        <taxon>Peronosporaceae</taxon>
        <taxon>Phytophthora</taxon>
    </lineage>
</organism>
<evidence type="ECO:0000313" key="1">
    <source>
        <dbReference type="EMBL" id="GMF65592.1"/>
    </source>
</evidence>
<dbReference type="Proteomes" id="UP001165083">
    <property type="component" value="Unassembled WGS sequence"/>
</dbReference>